<evidence type="ECO:0000256" key="12">
    <source>
        <dbReference type="PIRSR" id="PIRSR621190-5"/>
    </source>
</evidence>
<feature type="binding site" evidence="11">
    <location>
        <position position="233"/>
    </location>
    <ligand>
        <name>Ca(2+)</name>
        <dbReference type="ChEBI" id="CHEBI:29108"/>
        <label>2</label>
    </ligand>
</feature>
<keyword evidence="6 11" id="KW-0862">Zinc</keyword>
<sequence>MTAEAANTILQQPSTLFLAFQKKMASKPTSFFTWPSTLLPLFLFLFPLLIESWPIPQAPHQAFHFIKKLEGSQKGQTIKELHHLKQYLEKFGYLPRHSATKRIYDDDSFDDSLESAIKSYQHNFHLNITGKIDAATAEQMMIPRCGVPDIVNGKSGMGRHLGSTHLHQVSHFAFFQDEPKWPPSKYQLTYGFYPGNLVFDIQTLRSICASAFGKWQAVTHFTFQEIKDVNNADLKIGFFSGDHGDGVPFDGMGGILAHSFEPTVGWSHFDSDERWAINPSSSDFYDIESVAVHEFGHLLGLAHTSDPNAIMFPSIRSGQRKVTLSEDDINGIRFLYREAKRVKPSKAYINLNNILRSLDTFLTNSATEGIQEDDDSFDDLLESAMKLYQQNFNLNITGEIDAATAEQMMISRCVVPDVVNGKSVMVPYQLGSTHLHPFSNDSFFPDASTWPPDLKNHLTYGFGTRLKTSLPYETIESIFASAFAGWEAVTDFHLQPIEDANKATIRIGFYPGRHGDLNPFDGRGGILAYAYYPILSPYRSYPSHFDADAKWADGSITPEFFHLKSVEVHEIGHLLGLERSSGPKAVMHPGLMAGFGLFFLSFYSSFLFQLNRALLLLITNITIIINLSDSSKKLEGCHKGETVKGLHQLKQYLEKFGYIPHHSNTTTKGTDDDSFDDLLESAIKSYQHYFHLNTTGELDPATSKQMMIPRCGVADVNGKSGKGRNLGSTHLHAVSRYSFFQNSPRWPSSKTHLTYGFVQGVQVIDIKSLRSACASAFNKWRAVTHFTFQETQNVDSADIKIGFFSRSHGDNSDFDGRGGTLAHAYAPTLGLFHFDADERWAINPSSTEFFDVESVAVHEIGHLLGLHHSDDPNAIMFPSIPGGRKKSRSTPTSHLSNKVPQHHHRQPFEFIKKLEGIQKGETIKGIHQLKQYLEKFGYLPLHSNTTTTKGTNDDSFDDLLESAIKSYQQNFHLNITGQLDTATAKQMMIPRCGVADIVNEKSGNGRHLGSTHLRAISHYNFFQNSKRWPPSKTHLTYGFLNGVQVMDMKNLSSIISSAFAKWQAVTNFILKETQNVDHGDGSPFDGRGGVLAHAYEPTVRVVHFDADEKWAINASSNEFFDVETVAVHEIGHLLGLDHSNDPNARMYPIVHGGQRKVELGADDIQGIRTLYGV</sequence>
<feature type="binding site" evidence="11">
    <location>
        <position position="243"/>
    </location>
    <ligand>
        <name>Zn(2+)</name>
        <dbReference type="ChEBI" id="CHEBI:29105"/>
        <label>1</label>
    </ligand>
</feature>
<dbReference type="InterPro" id="IPR021190">
    <property type="entry name" value="Pept_M10A"/>
</dbReference>
<feature type="domain" description="Peptidase metallopeptidase" evidence="15">
    <location>
        <begin position="742"/>
        <end position="898"/>
    </location>
</feature>
<dbReference type="SMART" id="SM00235">
    <property type="entry name" value="ZnMc"/>
    <property type="match status" value="4"/>
</dbReference>
<feature type="binding site" evidence="11">
    <location>
        <position position="258"/>
    </location>
    <ligand>
        <name>Zn(2+)</name>
        <dbReference type="ChEBI" id="CHEBI:29105"/>
        <label>1</label>
    </ligand>
</feature>
<feature type="domain" description="Peptidase metallopeptidase" evidence="15">
    <location>
        <begin position="1024"/>
        <end position="1173"/>
    </location>
</feature>
<feature type="binding site" evidence="11">
    <location>
        <position position="303"/>
    </location>
    <ligand>
        <name>Zn(2+)</name>
        <dbReference type="ChEBI" id="CHEBI:29105"/>
        <label>2</label>
        <note>catalytic</note>
    </ligand>
</feature>
<keyword evidence="3 11" id="KW-0479">Metal-binding</keyword>
<feature type="binding site" evidence="11">
    <location>
        <position position="311"/>
    </location>
    <ligand>
        <name>Zn(2+)</name>
        <dbReference type="ChEBI" id="CHEBI:29105"/>
        <label>2</label>
        <note>catalytic</note>
    </ligand>
</feature>
<feature type="region of interest" description="Disordered" evidence="13">
    <location>
        <begin position="880"/>
        <end position="904"/>
    </location>
</feature>
<reference evidence="16 17" key="1">
    <citation type="journal article" date="2019" name="Nat. Plants">
        <title>Stout camphor tree genome fills gaps in understanding of flowering plant genome evolution.</title>
        <authorList>
            <person name="Chaw S.M."/>
            <person name="Liu Y.C."/>
            <person name="Wu Y.W."/>
            <person name="Wang H.Y."/>
            <person name="Lin C.I."/>
            <person name="Wu C.S."/>
            <person name="Ke H.M."/>
            <person name="Chang L.Y."/>
            <person name="Hsu C.Y."/>
            <person name="Yang H.T."/>
            <person name="Sudianto E."/>
            <person name="Hsu M.H."/>
            <person name="Wu K.P."/>
            <person name="Wang L.N."/>
            <person name="Leebens-Mack J.H."/>
            <person name="Tsai I.J."/>
        </authorList>
    </citation>
    <scope>NUCLEOTIDE SEQUENCE [LARGE SCALE GENOMIC DNA]</scope>
    <source>
        <strain evidence="17">cv. Chaw 1501</strain>
        <tissue evidence="16">Young leaves</tissue>
    </source>
</reference>
<keyword evidence="14" id="KW-1133">Transmembrane helix</keyword>
<dbReference type="FunFam" id="3.40.390.10:FF:000018">
    <property type="entry name" value="Metalloendoproteinase 1"/>
    <property type="match status" value="3"/>
</dbReference>
<keyword evidence="5" id="KW-0378">Hydrolase</keyword>
<feature type="binding site" evidence="11">
    <location>
        <position position="297"/>
    </location>
    <ligand>
        <name>Zn(2+)</name>
        <dbReference type="ChEBI" id="CHEBI:29105"/>
        <label>2</label>
        <note>catalytic</note>
    </ligand>
</feature>
<dbReference type="GO" id="GO:0008270">
    <property type="term" value="F:zinc ion binding"/>
    <property type="evidence" value="ECO:0007669"/>
    <property type="project" value="InterPro"/>
</dbReference>
<dbReference type="Pfam" id="PF00413">
    <property type="entry name" value="Peptidase_M10"/>
    <property type="match status" value="4"/>
</dbReference>
<feature type="binding site" evidence="11">
    <location>
        <position position="251"/>
    </location>
    <ligand>
        <name>Ca(2+)</name>
        <dbReference type="ChEBI" id="CHEBI:29108"/>
        <label>3</label>
    </ligand>
</feature>
<evidence type="ECO:0000256" key="4">
    <source>
        <dbReference type="ARBA" id="ARBA00022729"/>
    </source>
</evidence>
<keyword evidence="8" id="KW-0865">Zymogen</keyword>
<dbReference type="PANTHER" id="PTHR10201">
    <property type="entry name" value="MATRIX METALLOPROTEINASE"/>
    <property type="match status" value="1"/>
</dbReference>
<dbReference type="OrthoDB" id="406838at2759"/>
<keyword evidence="14" id="KW-0472">Membrane</keyword>
<dbReference type="GO" id="GO:0006508">
    <property type="term" value="P:proteolysis"/>
    <property type="evidence" value="ECO:0007669"/>
    <property type="project" value="UniProtKB-KW"/>
</dbReference>
<dbReference type="InterPro" id="IPR036365">
    <property type="entry name" value="PGBD-like_sf"/>
</dbReference>
<keyword evidence="14" id="KW-0812">Transmembrane</keyword>
<feature type="binding site" evidence="11">
    <location>
        <position position="270"/>
    </location>
    <ligand>
        <name>Ca(2+)</name>
        <dbReference type="ChEBI" id="CHEBI:29108"/>
        <label>3</label>
    </ligand>
</feature>
<keyword evidence="11" id="KW-0106">Calcium</keyword>
<protein>
    <submittedName>
        <fullName evidence="16">Peptidase M10</fullName>
    </submittedName>
</protein>
<dbReference type="PRINTS" id="PR00138">
    <property type="entry name" value="MATRIXIN"/>
</dbReference>
<feature type="transmembrane region" description="Helical" evidence="14">
    <location>
        <begin position="31"/>
        <end position="50"/>
    </location>
</feature>
<dbReference type="CDD" id="cd04278">
    <property type="entry name" value="ZnMc_MMP"/>
    <property type="match status" value="3"/>
</dbReference>
<gene>
    <name evidence="16" type="ORF">CKAN_02306400</name>
</gene>
<feature type="compositionally biased region" description="Polar residues" evidence="13">
    <location>
        <begin position="889"/>
        <end position="899"/>
    </location>
</feature>
<dbReference type="GO" id="GO:0004222">
    <property type="term" value="F:metalloendopeptidase activity"/>
    <property type="evidence" value="ECO:0007669"/>
    <property type="project" value="InterPro"/>
</dbReference>
<evidence type="ECO:0000256" key="9">
    <source>
        <dbReference type="ARBA" id="ARBA00023180"/>
    </source>
</evidence>
<dbReference type="Proteomes" id="UP000283530">
    <property type="component" value="Unassembled WGS sequence"/>
</dbReference>
<dbReference type="GO" id="GO:0030198">
    <property type="term" value="P:extracellular matrix organization"/>
    <property type="evidence" value="ECO:0007669"/>
    <property type="project" value="TreeGrafter"/>
</dbReference>
<feature type="short sequence motif" description="Cysteine switch" evidence="12">
    <location>
        <begin position="143"/>
        <end position="169"/>
    </location>
</feature>
<evidence type="ECO:0000256" key="5">
    <source>
        <dbReference type="ARBA" id="ARBA00022801"/>
    </source>
</evidence>
<feature type="binding site" evidence="11">
    <location>
        <position position="293"/>
    </location>
    <ligand>
        <name>Zn(2+)</name>
        <dbReference type="ChEBI" id="CHEBI:29105"/>
        <label>2</label>
        <note>catalytic</note>
    </ligand>
</feature>
<feature type="binding site" evidence="11">
    <location>
        <position position="268"/>
    </location>
    <ligand>
        <name>Zn(2+)</name>
        <dbReference type="ChEBI" id="CHEBI:29105"/>
        <label>1</label>
    </ligand>
</feature>
<evidence type="ECO:0000256" key="11">
    <source>
        <dbReference type="PIRSR" id="PIRSR621190-2"/>
    </source>
</evidence>
<keyword evidence="9" id="KW-0325">Glycoprotein</keyword>
<comment type="cofactor">
    <cofactor evidence="11">
        <name>Ca(2+)</name>
        <dbReference type="ChEBI" id="CHEBI:29108"/>
    </cofactor>
    <text evidence="11">Can bind about 5 Ca(2+) ions per subunit.</text>
</comment>
<dbReference type="InterPro" id="IPR001818">
    <property type="entry name" value="Pept_M10_metallopeptidase"/>
</dbReference>
<dbReference type="InterPro" id="IPR002477">
    <property type="entry name" value="Peptidoglycan-bd-like"/>
</dbReference>
<feature type="binding site" evidence="11">
    <location>
        <position position="273"/>
    </location>
    <ligand>
        <name>Ca(2+)</name>
        <dbReference type="ChEBI" id="CHEBI:29108"/>
        <label>3</label>
    </ligand>
</feature>
<evidence type="ECO:0000256" key="1">
    <source>
        <dbReference type="ARBA" id="ARBA00009614"/>
    </source>
</evidence>
<dbReference type="STRING" id="337451.A0A3S3R1B8"/>
<feature type="domain" description="Peptidase metallopeptidase" evidence="15">
    <location>
        <begin position="446"/>
        <end position="605"/>
    </location>
</feature>
<feature type="binding site" evidence="11">
    <location>
        <position position="245"/>
    </location>
    <ligand>
        <name>Zn(2+)</name>
        <dbReference type="ChEBI" id="CHEBI:29105"/>
        <label>1</label>
    </ligand>
</feature>
<evidence type="ECO:0000256" key="3">
    <source>
        <dbReference type="ARBA" id="ARBA00022723"/>
    </source>
</evidence>
<evidence type="ECO:0000256" key="10">
    <source>
        <dbReference type="PIRSR" id="PIRSR621190-1"/>
    </source>
</evidence>
<evidence type="ECO:0000256" key="6">
    <source>
        <dbReference type="ARBA" id="ARBA00022833"/>
    </source>
</evidence>
<keyword evidence="4" id="KW-0732">Signal</keyword>
<evidence type="ECO:0000313" key="16">
    <source>
        <dbReference type="EMBL" id="RWR93789.1"/>
    </source>
</evidence>
<dbReference type="InterPro" id="IPR006026">
    <property type="entry name" value="Peptidase_Metallo"/>
</dbReference>
<feature type="domain" description="Peptidase metallopeptidase" evidence="15">
    <location>
        <begin position="177"/>
        <end position="338"/>
    </location>
</feature>
<dbReference type="PROSITE" id="PS00546">
    <property type="entry name" value="CYSTEINE_SWITCH"/>
    <property type="match status" value="1"/>
</dbReference>
<evidence type="ECO:0000256" key="7">
    <source>
        <dbReference type="ARBA" id="ARBA00023049"/>
    </source>
</evidence>
<feature type="binding site" evidence="11">
    <location>
        <position position="273"/>
    </location>
    <ligand>
        <name>Ca(2+)</name>
        <dbReference type="ChEBI" id="CHEBI:29108"/>
        <label>1</label>
    </ligand>
</feature>
<keyword evidence="2" id="KW-0645">Protease</keyword>
<evidence type="ECO:0000256" key="14">
    <source>
        <dbReference type="SAM" id="Phobius"/>
    </source>
</evidence>
<dbReference type="PANTHER" id="PTHR10201:SF213">
    <property type="entry name" value="METALLOENDOPROTEINASE 2-MMP-LIKE"/>
    <property type="match status" value="1"/>
</dbReference>
<comment type="cofactor">
    <cofactor evidence="11">
        <name>Zn(2+)</name>
        <dbReference type="ChEBI" id="CHEBI:29105"/>
    </cofactor>
    <text evidence="11">Binds 2 Zn(2+) ions per subunit.</text>
</comment>
<dbReference type="GO" id="GO:0031012">
    <property type="term" value="C:extracellular matrix"/>
    <property type="evidence" value="ECO:0007669"/>
    <property type="project" value="InterPro"/>
</dbReference>
<dbReference type="GO" id="GO:0030574">
    <property type="term" value="P:collagen catabolic process"/>
    <property type="evidence" value="ECO:0007669"/>
    <property type="project" value="TreeGrafter"/>
</dbReference>
<dbReference type="Gene3D" id="3.40.390.10">
    <property type="entry name" value="Collagenase (Catalytic Domain)"/>
    <property type="match status" value="4"/>
</dbReference>
<proteinExistence type="inferred from homology"/>
<evidence type="ECO:0000256" key="2">
    <source>
        <dbReference type="ARBA" id="ARBA00022670"/>
    </source>
</evidence>
<keyword evidence="7" id="KW-0482">Metalloprotease</keyword>
<comment type="similarity">
    <text evidence="1">Belongs to the peptidase M10A family. Matrix metalloproteinases (MMPs) subfamily.</text>
</comment>
<dbReference type="InterPro" id="IPR024079">
    <property type="entry name" value="MetalloPept_cat_dom_sf"/>
</dbReference>
<dbReference type="SUPFAM" id="SSF47090">
    <property type="entry name" value="PGBD-like"/>
    <property type="match status" value="4"/>
</dbReference>
<name>A0A3S3R1B8_9MAGN</name>
<dbReference type="AlphaFoldDB" id="A0A3S3R1B8"/>
<keyword evidence="17" id="KW-1185">Reference proteome</keyword>
<evidence type="ECO:0000256" key="13">
    <source>
        <dbReference type="SAM" id="MobiDB-lite"/>
    </source>
</evidence>
<dbReference type="InterPro" id="IPR021158">
    <property type="entry name" value="Pept_M10A_Zn_BS"/>
</dbReference>
<feature type="binding site" evidence="11">
    <location>
        <position position="250"/>
    </location>
    <ligand>
        <name>Ca(2+)</name>
        <dbReference type="ChEBI" id="CHEBI:29108"/>
        <label>3</label>
    </ligand>
</feature>
<dbReference type="EMBL" id="QPKB01000010">
    <property type="protein sequence ID" value="RWR93789.1"/>
    <property type="molecule type" value="Genomic_DNA"/>
</dbReference>
<accession>A0A3S3R1B8</accession>
<dbReference type="Pfam" id="PF01471">
    <property type="entry name" value="PG_binding_1"/>
    <property type="match status" value="4"/>
</dbReference>
<organism evidence="16 17">
    <name type="scientific">Cinnamomum micranthum f. kanehirae</name>
    <dbReference type="NCBI Taxonomy" id="337451"/>
    <lineage>
        <taxon>Eukaryota</taxon>
        <taxon>Viridiplantae</taxon>
        <taxon>Streptophyta</taxon>
        <taxon>Embryophyta</taxon>
        <taxon>Tracheophyta</taxon>
        <taxon>Spermatophyta</taxon>
        <taxon>Magnoliopsida</taxon>
        <taxon>Magnoliidae</taxon>
        <taxon>Laurales</taxon>
        <taxon>Lauraceae</taxon>
        <taxon>Cinnamomum</taxon>
    </lineage>
</organism>
<comment type="caution">
    <text evidence="16">The sequence shown here is derived from an EMBL/GenBank/DDBJ whole genome shotgun (WGS) entry which is preliminary data.</text>
</comment>
<dbReference type="InterPro" id="IPR033739">
    <property type="entry name" value="M10A_MMP"/>
</dbReference>
<evidence type="ECO:0000256" key="8">
    <source>
        <dbReference type="ARBA" id="ARBA00023145"/>
    </source>
</evidence>
<feature type="active site" evidence="10">
    <location>
        <position position="294"/>
    </location>
</feature>
<dbReference type="SUPFAM" id="SSF55486">
    <property type="entry name" value="Metalloproteases ('zincins'), catalytic domain"/>
    <property type="match status" value="4"/>
</dbReference>
<feature type="binding site" description="in inhibited form" evidence="11">
    <location>
        <position position="145"/>
    </location>
    <ligand>
        <name>Zn(2+)</name>
        <dbReference type="ChEBI" id="CHEBI:29105"/>
        <label>2</label>
        <note>catalytic</note>
    </ligand>
</feature>
<evidence type="ECO:0000259" key="15">
    <source>
        <dbReference type="SMART" id="SM00235"/>
    </source>
</evidence>
<evidence type="ECO:0000313" key="17">
    <source>
        <dbReference type="Proteomes" id="UP000283530"/>
    </source>
</evidence>